<protein>
    <submittedName>
        <fullName evidence="1">FMN-binding domain protein</fullName>
    </submittedName>
</protein>
<accession>U2EDI5</accession>
<organism evidence="1 2">
    <name type="scientific">Haloplasma contractile SSD-17B</name>
    <dbReference type="NCBI Taxonomy" id="1033810"/>
    <lineage>
        <taxon>Bacteria</taxon>
        <taxon>Bacillati</taxon>
        <taxon>Mycoplasmatota</taxon>
        <taxon>Mollicutes</taxon>
        <taxon>Haloplasmatales</taxon>
        <taxon>Haloplasmataceae</taxon>
        <taxon>Haloplasma</taxon>
    </lineage>
</organism>
<proteinExistence type="predicted"/>
<name>U2EDI5_9MOLU</name>
<dbReference type="STRING" id="1033810.HLPCO_000652"/>
<dbReference type="EMBL" id="AFNU02000002">
    <property type="protein sequence ID" value="ERJ13043.1"/>
    <property type="molecule type" value="Genomic_DNA"/>
</dbReference>
<reference evidence="1 2" key="2">
    <citation type="journal article" date="2013" name="PLoS ONE">
        <title>INDIGO - INtegrated Data Warehouse of MIcrobial GenOmes with Examples from the Red Sea Extremophiles.</title>
        <authorList>
            <person name="Alam I."/>
            <person name="Antunes A."/>
            <person name="Kamau A.A."/>
            <person name="Ba Alawi W."/>
            <person name="Kalkatawi M."/>
            <person name="Stingl U."/>
            <person name="Bajic V.B."/>
        </authorList>
    </citation>
    <scope>NUCLEOTIDE SEQUENCE [LARGE SCALE GENOMIC DNA]</scope>
    <source>
        <strain evidence="1 2">SSD-17B</strain>
    </source>
</reference>
<evidence type="ECO:0000313" key="1">
    <source>
        <dbReference type="EMBL" id="ERJ13043.1"/>
    </source>
</evidence>
<dbReference type="Proteomes" id="UP000005707">
    <property type="component" value="Unassembled WGS sequence"/>
</dbReference>
<keyword evidence="2" id="KW-1185">Reference proteome</keyword>
<evidence type="ECO:0000313" key="2">
    <source>
        <dbReference type="Proteomes" id="UP000005707"/>
    </source>
</evidence>
<dbReference type="InParanoid" id="U2EDI5"/>
<sequence>MKKILAFIIIGFAINLVGCGITDEEAVPTGDTTELVQGTCDGDPADVPVEDQYANIFKYTHIDGKNEEIEENGYIIYENENLRYVQYQVAYTSCTCRPANQNYRSLLYVEINKDDEGTFKTIKFDYFGDSDPIPTESGDGKDLDYWKDTYIPMFVDQGQENIDTVDAVSQATVTSENIKRILDGLSDYHKENYGT</sequence>
<dbReference type="OrthoDB" id="1646282at2"/>
<dbReference type="eggNOG" id="ENOG502ZB2D">
    <property type="taxonomic scope" value="Bacteria"/>
</dbReference>
<gene>
    <name evidence="1" type="ORF">HLPCO_000652</name>
</gene>
<dbReference type="RefSeq" id="WP_008826947.1">
    <property type="nucleotide sequence ID" value="NZ_AFNU02000002.1"/>
</dbReference>
<comment type="caution">
    <text evidence="1">The sequence shown here is derived from an EMBL/GenBank/DDBJ whole genome shotgun (WGS) entry which is preliminary data.</text>
</comment>
<dbReference type="AlphaFoldDB" id="U2EDI5"/>
<reference evidence="1 2" key="1">
    <citation type="journal article" date="2011" name="J. Bacteriol.">
        <title>Genome sequence of Haloplasma contractile, an unusual contractile bacterium from a deep-sea anoxic brine lake.</title>
        <authorList>
            <person name="Antunes A."/>
            <person name="Alam I."/>
            <person name="El Dorry H."/>
            <person name="Siam R."/>
            <person name="Robertson A."/>
            <person name="Bajic V.B."/>
            <person name="Stingl U."/>
        </authorList>
    </citation>
    <scope>NUCLEOTIDE SEQUENCE [LARGE SCALE GENOMIC DNA]</scope>
    <source>
        <strain evidence="1 2">SSD-17B</strain>
    </source>
</reference>